<evidence type="ECO:0000256" key="7">
    <source>
        <dbReference type="SAM" id="MobiDB-lite"/>
    </source>
</evidence>
<sequence length="557" mass="61444">MATASRLWSHLRRSRPRFSSLSAAPSLSPCPHSRAHPRSGPCPLPPPLLWPGRRFSSSAPWGADDGDGDGDFGFRGPGESAAFVPDVARGAGIDDVIAAAASGAEESILPVKALISLLDGYHDVTGLPWWVVIASSTLALRAALFPVLVLQLKKMKRISELFPKLPPPLPPPFSGRSYINQISLFQRERKASGCPSLLWFLAYLSVQVPFFLLWMTSIRRMSLDHHPGFDCGGILWFQNLSELPHGTLGHILPLVIAGLHFMNVQVSFSRREVREVSGVFGLLAKIYEYYLYLMSAPILYIGHCIPQGSLVYWVTNASVTLFQQIALKHPAVRSKLGLLVEDISKSAAKPEEMATSHPPSDSSMEQSEVPVQNLSPRQLHSLSVVLIAKGQIYQAIPLLELALEKDPECVSAMIGLGQALLQDEEPAEAAEHLERAISKIFVAHYLTEAEYTDLLVGASQWAGFAYLKQGKKDEALRHLERIPLLKEPDEPKSKEIYYDGLVLLAVCLSIEGRKAEAAKHLRLAVAYDSSHKYLLESLEKDDDNLINDLVNSRRADY</sequence>
<keyword evidence="5 8" id="KW-0472">Membrane</keyword>
<protein>
    <recommendedName>
        <fullName evidence="9">Membrane insertase YidC/Oxa/ALB C-terminal domain-containing protein</fullName>
    </recommendedName>
</protein>
<dbReference type="InterPro" id="IPR001708">
    <property type="entry name" value="YidC/ALB3/OXA1/COX18"/>
</dbReference>
<evidence type="ECO:0000256" key="4">
    <source>
        <dbReference type="ARBA" id="ARBA00022989"/>
    </source>
</evidence>
<evidence type="ECO:0000256" key="2">
    <source>
        <dbReference type="ARBA" id="ARBA00010583"/>
    </source>
</evidence>
<dbReference type="Gene3D" id="1.25.40.10">
    <property type="entry name" value="Tetratricopeptide repeat domain"/>
    <property type="match status" value="1"/>
</dbReference>
<dbReference type="GO" id="GO:0032977">
    <property type="term" value="F:membrane insertase activity"/>
    <property type="evidence" value="ECO:0000318"/>
    <property type="project" value="GO_Central"/>
</dbReference>
<evidence type="ECO:0000256" key="5">
    <source>
        <dbReference type="ARBA" id="ARBA00023136"/>
    </source>
</evidence>
<dbReference type="FunCoup" id="A0A059D1T5">
    <property type="interactions" value="152"/>
</dbReference>
<evidence type="ECO:0000256" key="3">
    <source>
        <dbReference type="ARBA" id="ARBA00022692"/>
    </source>
</evidence>
<dbReference type="Pfam" id="PF13432">
    <property type="entry name" value="TPR_16"/>
    <property type="match status" value="1"/>
</dbReference>
<evidence type="ECO:0000259" key="9">
    <source>
        <dbReference type="Pfam" id="PF02096"/>
    </source>
</evidence>
<evidence type="ECO:0000256" key="6">
    <source>
        <dbReference type="RuleBase" id="RU003945"/>
    </source>
</evidence>
<keyword evidence="3 6" id="KW-0812">Transmembrane</keyword>
<dbReference type="CDD" id="cd20069">
    <property type="entry name" value="5TM_Oxa1-like"/>
    <property type="match status" value="1"/>
</dbReference>
<dbReference type="STRING" id="71139.A0A059D1T5"/>
<dbReference type="GO" id="GO:0005743">
    <property type="term" value="C:mitochondrial inner membrane"/>
    <property type="evidence" value="ECO:0000318"/>
    <property type="project" value="GO_Central"/>
</dbReference>
<comment type="similarity">
    <text evidence="2">Belongs to the OXA1/ALB3/YidC (TC 2.A.9.2) family.</text>
</comment>
<dbReference type="GO" id="GO:0032979">
    <property type="term" value="P:protein insertion into mitochondrial inner membrane from matrix"/>
    <property type="evidence" value="ECO:0000318"/>
    <property type="project" value="GO_Central"/>
</dbReference>
<feature type="transmembrane region" description="Helical" evidence="8">
    <location>
        <begin position="289"/>
        <end position="314"/>
    </location>
</feature>
<reference evidence="10" key="1">
    <citation type="submission" date="2013-07" db="EMBL/GenBank/DDBJ databases">
        <title>The genome of Eucalyptus grandis.</title>
        <authorList>
            <person name="Schmutz J."/>
            <person name="Hayes R."/>
            <person name="Myburg A."/>
            <person name="Tuskan G."/>
            <person name="Grattapaglia D."/>
            <person name="Rokhsar D.S."/>
        </authorList>
    </citation>
    <scope>NUCLEOTIDE SEQUENCE</scope>
    <source>
        <tissue evidence="10">Leaf extractions</tissue>
    </source>
</reference>
<proteinExistence type="inferred from homology"/>
<feature type="domain" description="Membrane insertase YidC/Oxa/ALB C-terminal" evidence="9">
    <location>
        <begin position="129"/>
        <end position="328"/>
    </location>
</feature>
<dbReference type="PANTHER" id="PTHR12428">
    <property type="entry name" value="OXA1"/>
    <property type="match status" value="1"/>
</dbReference>
<dbReference type="KEGG" id="egr:104426709"/>
<dbReference type="InParanoid" id="A0A059D1T5"/>
<feature type="transmembrane region" description="Helical" evidence="8">
    <location>
        <begin position="197"/>
        <end position="215"/>
    </location>
</feature>
<feature type="region of interest" description="Disordered" evidence="7">
    <location>
        <begin position="20"/>
        <end position="43"/>
    </location>
</feature>
<dbReference type="OrthoDB" id="2148490at2759"/>
<organism evidence="10">
    <name type="scientific">Eucalyptus grandis</name>
    <name type="common">Flooded gum</name>
    <dbReference type="NCBI Taxonomy" id="71139"/>
    <lineage>
        <taxon>Eukaryota</taxon>
        <taxon>Viridiplantae</taxon>
        <taxon>Streptophyta</taxon>
        <taxon>Embryophyta</taxon>
        <taxon>Tracheophyta</taxon>
        <taxon>Spermatophyta</taxon>
        <taxon>Magnoliopsida</taxon>
        <taxon>eudicotyledons</taxon>
        <taxon>Gunneridae</taxon>
        <taxon>Pentapetalae</taxon>
        <taxon>rosids</taxon>
        <taxon>malvids</taxon>
        <taxon>Myrtales</taxon>
        <taxon>Myrtaceae</taxon>
        <taxon>Myrtoideae</taxon>
        <taxon>Eucalypteae</taxon>
        <taxon>Eucalyptus</taxon>
    </lineage>
</organism>
<dbReference type="OMA" id="FPEATVC"/>
<accession>A0A059D1T5</accession>
<feature type="region of interest" description="Disordered" evidence="7">
    <location>
        <begin position="349"/>
        <end position="370"/>
    </location>
</feature>
<dbReference type="InterPro" id="IPR019734">
    <property type="entry name" value="TPR_rpt"/>
</dbReference>
<comment type="subcellular location">
    <subcellularLocation>
        <location evidence="1 6">Membrane</location>
        <topology evidence="1 6">Multi-pass membrane protein</topology>
    </subcellularLocation>
</comment>
<feature type="compositionally biased region" description="Low complexity" evidence="7">
    <location>
        <begin position="20"/>
        <end position="32"/>
    </location>
</feature>
<dbReference type="EMBL" id="KK198754">
    <property type="protein sequence ID" value="KCW84547.1"/>
    <property type="molecule type" value="Genomic_DNA"/>
</dbReference>
<dbReference type="PANTHER" id="PTHR12428:SF65">
    <property type="entry name" value="CYTOCHROME C OXIDASE ASSEMBLY PROTEIN COX18, MITOCHONDRIAL"/>
    <property type="match status" value="1"/>
</dbReference>
<dbReference type="Pfam" id="PF02096">
    <property type="entry name" value="60KD_IMP"/>
    <property type="match status" value="1"/>
</dbReference>
<name>A0A059D1T5_EUCGR</name>
<dbReference type="Gramene" id="KCW84547">
    <property type="protein sequence ID" value="KCW84547"/>
    <property type="gene ID" value="EUGRSUZ_B01387"/>
</dbReference>
<feature type="transmembrane region" description="Helical" evidence="8">
    <location>
        <begin position="248"/>
        <end position="268"/>
    </location>
</feature>
<evidence type="ECO:0000256" key="1">
    <source>
        <dbReference type="ARBA" id="ARBA00004141"/>
    </source>
</evidence>
<dbReference type="SUPFAM" id="SSF48452">
    <property type="entry name" value="TPR-like"/>
    <property type="match status" value="1"/>
</dbReference>
<comment type="similarity">
    <text evidence="6">Belongs to the OXA1/ALB3/YidC family.</text>
</comment>
<gene>
    <name evidence="10" type="ORF">EUGRSUZ_B01387</name>
</gene>
<dbReference type="InterPro" id="IPR011990">
    <property type="entry name" value="TPR-like_helical_dom_sf"/>
</dbReference>
<feature type="compositionally biased region" description="Polar residues" evidence="7">
    <location>
        <begin position="357"/>
        <end position="370"/>
    </location>
</feature>
<dbReference type="InterPro" id="IPR028055">
    <property type="entry name" value="YidC/Oxa/ALB_C"/>
</dbReference>
<evidence type="ECO:0000256" key="8">
    <source>
        <dbReference type="SAM" id="Phobius"/>
    </source>
</evidence>
<feature type="transmembrane region" description="Helical" evidence="8">
    <location>
        <begin position="127"/>
        <end position="150"/>
    </location>
</feature>
<dbReference type="eggNOG" id="KOG1239">
    <property type="taxonomic scope" value="Eukaryota"/>
</dbReference>
<keyword evidence="4 8" id="KW-1133">Transmembrane helix</keyword>
<dbReference type="AlphaFoldDB" id="A0A059D1T5"/>
<dbReference type="SMART" id="SM00028">
    <property type="entry name" value="TPR"/>
    <property type="match status" value="3"/>
</dbReference>
<evidence type="ECO:0000313" key="10">
    <source>
        <dbReference type="EMBL" id="KCW84547.1"/>
    </source>
</evidence>